<dbReference type="OrthoDB" id="2308164at2"/>
<dbReference type="PATRIC" id="fig|1423758.3.peg.123"/>
<dbReference type="Pfam" id="PF08861">
    <property type="entry name" value="DUF1828"/>
    <property type="match status" value="1"/>
</dbReference>
<dbReference type="STRING" id="1423758.FC41_GL000120"/>
<dbReference type="Proteomes" id="UP000009320">
    <property type="component" value="Unassembled WGS sequence"/>
</dbReference>
<dbReference type="eggNOG" id="ENOG5030AM4">
    <property type="taxonomic scope" value="Bacteria"/>
</dbReference>
<dbReference type="AlphaFoldDB" id="I7IVI8"/>
<dbReference type="RefSeq" id="WP_008470310.1">
    <property type="nucleotide sequence ID" value="NZ_AYZP01000001.1"/>
</dbReference>
<evidence type="ECO:0000313" key="3">
    <source>
        <dbReference type="Proteomes" id="UP000009320"/>
    </source>
</evidence>
<dbReference type="InterPro" id="IPR014960">
    <property type="entry name" value="DUF1828"/>
</dbReference>
<dbReference type="EMBL" id="CAKE01000004">
    <property type="protein sequence ID" value="CCI81518.1"/>
    <property type="molecule type" value="Genomic_DNA"/>
</dbReference>
<accession>I7IVI8</accession>
<sequence>MNDAELNKISKQGLNWVKDNLKFYRIGPSTIEVETPLIDAFGQKIYCFIMKQDEGYRVSDDSWMLYKLDPMQEDEDFQEAAQDIVLGSGFDYDDQTGEIFQDVTYAELAMMVNNLAQLEVALSFIK</sequence>
<organism evidence="2 3">
    <name type="scientific">Lactobacillus hominis DSM 23910 = CRBIP 24.179</name>
    <dbReference type="NCBI Taxonomy" id="1423758"/>
    <lineage>
        <taxon>Bacteria</taxon>
        <taxon>Bacillati</taxon>
        <taxon>Bacillota</taxon>
        <taxon>Bacilli</taxon>
        <taxon>Lactobacillales</taxon>
        <taxon>Lactobacillaceae</taxon>
        <taxon>Lactobacillus</taxon>
    </lineage>
</organism>
<name>I7IVI8_9LACO</name>
<keyword evidence="3" id="KW-1185">Reference proteome</keyword>
<evidence type="ECO:0000313" key="2">
    <source>
        <dbReference type="EMBL" id="CCI81518.1"/>
    </source>
</evidence>
<dbReference type="GeneID" id="82846780"/>
<feature type="domain" description="DUF1828" evidence="1">
    <location>
        <begin position="35"/>
        <end position="121"/>
    </location>
</feature>
<proteinExistence type="predicted"/>
<protein>
    <recommendedName>
        <fullName evidence="1">DUF1828 domain-containing protein</fullName>
    </recommendedName>
</protein>
<comment type="caution">
    <text evidence="2">The sequence shown here is derived from an EMBL/GenBank/DDBJ whole genome shotgun (WGS) entry which is preliminary data.</text>
</comment>
<reference evidence="2 3" key="1">
    <citation type="submission" date="2012-06" db="EMBL/GenBank/DDBJ databases">
        <title>Draft Genome Sequence of Lactobacillus hominis Strain CRBIP 24.179T, isolated from human intestine.</title>
        <authorList>
            <person name="Cousin S."/>
            <person name="Ma L."/>
            <person name="Bizet C."/>
            <person name="Loux V."/>
            <person name="Bouchier C."/>
            <person name="Clermont D."/>
            <person name="Creno S."/>
        </authorList>
    </citation>
    <scope>NUCLEOTIDE SEQUENCE [LARGE SCALE GENOMIC DNA]</scope>
    <source>
        <strain evidence="3">CRBIP 24.179T</strain>
    </source>
</reference>
<evidence type="ECO:0000259" key="1">
    <source>
        <dbReference type="Pfam" id="PF08861"/>
    </source>
</evidence>
<gene>
    <name evidence="2" type="ORF">BN55_08900</name>
</gene>